<feature type="signal peptide" evidence="1">
    <location>
        <begin position="1"/>
        <end position="19"/>
    </location>
</feature>
<proteinExistence type="predicted"/>
<accession>I4BBI8</accession>
<name>I4BBI8_TURPD</name>
<evidence type="ECO:0000256" key="1">
    <source>
        <dbReference type="SAM" id="SignalP"/>
    </source>
</evidence>
<dbReference type="AlphaFoldDB" id="I4BBI8"/>
<dbReference type="HOGENOM" id="CLU_969568_0_0_12"/>
<dbReference type="EMBL" id="CP002959">
    <property type="protein sequence ID" value="AFM14645.1"/>
    <property type="molecule type" value="Genomic_DNA"/>
</dbReference>
<dbReference type="Proteomes" id="UP000006048">
    <property type="component" value="Chromosome"/>
</dbReference>
<dbReference type="PROSITE" id="PS51257">
    <property type="entry name" value="PROKAR_LIPOPROTEIN"/>
    <property type="match status" value="1"/>
</dbReference>
<sequence length="287" mass="32392">MRLLLLIIPACFFAACSNATEPQSMLAKFQSSKWPVYETEVYLPEDGKAVKKTAVSPLIWPNELVSTTESNAEGARICRTVLSDTEDHHRRQCEAAGHKTLSLNTLDANGRIIATVYDPGNGEPLQTGQYEYHGDTETFYGYLAGRKDFTVLTEKWPGRKKYTTWRNADPSAPEIHVRDYEDSGEGSEFYIAASHGNMRETSRTRVFRRDTQKIKLTYVVSYENPGGLLEITTSDWNQSEGWLEQVYEMRPAQINLDAIADIDAARSFITSARLVRTKKISHKQPTA</sequence>
<feature type="chain" id="PRO_5003686517" description="Lipoprotein" evidence="1">
    <location>
        <begin position="20"/>
        <end position="287"/>
    </location>
</feature>
<reference evidence="2 3" key="1">
    <citation type="submission" date="2012-06" db="EMBL/GenBank/DDBJ databases">
        <title>The complete chromosome of genome of Turneriella parva DSM 21527.</title>
        <authorList>
            <consortium name="US DOE Joint Genome Institute (JGI-PGF)"/>
            <person name="Lucas S."/>
            <person name="Han J."/>
            <person name="Lapidus A."/>
            <person name="Bruce D."/>
            <person name="Goodwin L."/>
            <person name="Pitluck S."/>
            <person name="Peters L."/>
            <person name="Kyrpides N."/>
            <person name="Mavromatis K."/>
            <person name="Ivanova N."/>
            <person name="Mikhailova N."/>
            <person name="Chertkov O."/>
            <person name="Detter J.C."/>
            <person name="Tapia R."/>
            <person name="Han C."/>
            <person name="Land M."/>
            <person name="Hauser L."/>
            <person name="Markowitz V."/>
            <person name="Cheng J.-F."/>
            <person name="Hugenholtz P."/>
            <person name="Woyke T."/>
            <person name="Wu D."/>
            <person name="Gronow S."/>
            <person name="Wellnitz S."/>
            <person name="Brambilla E."/>
            <person name="Klenk H.-P."/>
            <person name="Eisen J.A."/>
        </authorList>
    </citation>
    <scope>NUCLEOTIDE SEQUENCE [LARGE SCALE GENOMIC DNA]</scope>
    <source>
        <strain evidence="3">ATCC BAA-1111 / DSM 21527 / NCTC 11395 / H</strain>
    </source>
</reference>
<protein>
    <recommendedName>
        <fullName evidence="4">Lipoprotein</fullName>
    </recommendedName>
</protein>
<dbReference type="STRING" id="869212.Turpa_4011"/>
<dbReference type="KEGG" id="tpx:Turpa_4011"/>
<keyword evidence="1" id="KW-0732">Signal</keyword>
<evidence type="ECO:0008006" key="4">
    <source>
        <dbReference type="Google" id="ProtNLM"/>
    </source>
</evidence>
<keyword evidence="3" id="KW-1185">Reference proteome</keyword>
<gene>
    <name evidence="2" type="ordered locus">Turpa_4011</name>
</gene>
<evidence type="ECO:0000313" key="2">
    <source>
        <dbReference type="EMBL" id="AFM14645.1"/>
    </source>
</evidence>
<organism evidence="2 3">
    <name type="scientific">Turneriella parva (strain ATCC BAA-1111 / DSM 21527 / NCTC 11395 / H)</name>
    <name type="common">Leptospira parva</name>
    <dbReference type="NCBI Taxonomy" id="869212"/>
    <lineage>
        <taxon>Bacteria</taxon>
        <taxon>Pseudomonadati</taxon>
        <taxon>Spirochaetota</taxon>
        <taxon>Spirochaetia</taxon>
        <taxon>Leptospirales</taxon>
        <taxon>Leptospiraceae</taxon>
        <taxon>Turneriella</taxon>
    </lineage>
</organism>
<evidence type="ECO:0000313" key="3">
    <source>
        <dbReference type="Proteomes" id="UP000006048"/>
    </source>
</evidence>